<dbReference type="Gene3D" id="1.20.910.10">
    <property type="entry name" value="Heme oxygenase-like"/>
    <property type="match status" value="1"/>
</dbReference>
<dbReference type="InterPro" id="IPR050967">
    <property type="entry name" value="Thiamine_Salvage_TenA"/>
</dbReference>
<dbReference type="EMBL" id="JSYN01000046">
    <property type="protein sequence ID" value="KIA89188.1"/>
    <property type="molecule type" value="Genomic_DNA"/>
</dbReference>
<proteinExistence type="predicted"/>
<dbReference type="InterPro" id="IPR004305">
    <property type="entry name" value="Thiaminase-2/PQQC"/>
</dbReference>
<dbReference type="Pfam" id="PF03070">
    <property type="entry name" value="TENA_THI-4"/>
    <property type="match status" value="1"/>
</dbReference>
<evidence type="ECO:0000313" key="3">
    <source>
        <dbReference type="Proteomes" id="UP000031246"/>
    </source>
</evidence>
<protein>
    <submittedName>
        <fullName evidence="2">Transcriptional regulator</fullName>
    </submittedName>
</protein>
<sequence>MKWSEQAWELVKPIYDKILAMPFNQELSDGTLPKEKFIFYLAQDAYYLLEFGRTLSTISGRVQDAELVMAYAGFSTGAIFAERSLHESYFVEFGLDSQVKPSPSILLYTNYILNQAAYASVEVAAAAVLPCFWIYKAVGDHIFARQQGDQNIYKRWIDMYAGTEFAQAVAKAIEITDNLAKGANAATRQKMLDAFEMAARLEWMFWDSAYNLEAWEI</sequence>
<gene>
    <name evidence="2" type="ORF">OC25_25680</name>
</gene>
<accession>A0A0C1FBD6</accession>
<evidence type="ECO:0000259" key="1">
    <source>
        <dbReference type="Pfam" id="PF03070"/>
    </source>
</evidence>
<dbReference type="PANTHER" id="PTHR43198:SF2">
    <property type="entry name" value="SI:CH1073-67J19.1-RELATED"/>
    <property type="match status" value="1"/>
</dbReference>
<dbReference type="RefSeq" id="WP_039483033.1">
    <property type="nucleotide sequence ID" value="NZ_JSYN01000046.1"/>
</dbReference>
<keyword evidence="3" id="KW-1185">Reference proteome</keyword>
<dbReference type="Proteomes" id="UP000031246">
    <property type="component" value="Unassembled WGS sequence"/>
</dbReference>
<name>A0A0C1FBD6_9SPHI</name>
<dbReference type="InterPro" id="IPR016084">
    <property type="entry name" value="Haem_Oase-like_multi-hlx"/>
</dbReference>
<dbReference type="OrthoDB" id="34166at2"/>
<reference evidence="2 3" key="1">
    <citation type="submission" date="2014-10" db="EMBL/GenBank/DDBJ databases">
        <title>Pedobacter Kyungheensis.</title>
        <authorList>
            <person name="Anderson B.M."/>
            <person name="Newman J.D."/>
        </authorList>
    </citation>
    <scope>NUCLEOTIDE SEQUENCE [LARGE SCALE GENOMIC DNA]</scope>
    <source>
        <strain evidence="2 3">KACC 16221</strain>
    </source>
</reference>
<dbReference type="PANTHER" id="PTHR43198">
    <property type="entry name" value="BIFUNCTIONAL TH2 PROTEIN"/>
    <property type="match status" value="1"/>
</dbReference>
<dbReference type="GO" id="GO:0005829">
    <property type="term" value="C:cytosol"/>
    <property type="evidence" value="ECO:0007669"/>
    <property type="project" value="TreeGrafter"/>
</dbReference>
<organism evidence="2 3">
    <name type="scientific">Pedobacter kyungheensis</name>
    <dbReference type="NCBI Taxonomy" id="1069985"/>
    <lineage>
        <taxon>Bacteria</taxon>
        <taxon>Pseudomonadati</taxon>
        <taxon>Bacteroidota</taxon>
        <taxon>Sphingobacteriia</taxon>
        <taxon>Sphingobacteriales</taxon>
        <taxon>Sphingobacteriaceae</taxon>
        <taxon>Pedobacter</taxon>
    </lineage>
</organism>
<comment type="caution">
    <text evidence="2">The sequence shown here is derived from an EMBL/GenBank/DDBJ whole genome shotgun (WGS) entry which is preliminary data.</text>
</comment>
<dbReference type="CDD" id="cd19365">
    <property type="entry name" value="TenA_C-like"/>
    <property type="match status" value="1"/>
</dbReference>
<dbReference type="AlphaFoldDB" id="A0A0C1FBD6"/>
<feature type="domain" description="Thiaminase-2/PQQC" evidence="1">
    <location>
        <begin position="11"/>
        <end position="211"/>
    </location>
</feature>
<evidence type="ECO:0000313" key="2">
    <source>
        <dbReference type="EMBL" id="KIA89188.1"/>
    </source>
</evidence>
<dbReference type="SUPFAM" id="SSF48613">
    <property type="entry name" value="Heme oxygenase-like"/>
    <property type="match status" value="1"/>
</dbReference>